<accession>A0A956NBX4</accession>
<evidence type="ECO:0000313" key="10">
    <source>
        <dbReference type="Proteomes" id="UP000739538"/>
    </source>
</evidence>
<dbReference type="InterPro" id="IPR039426">
    <property type="entry name" value="TonB-dep_rcpt-like"/>
</dbReference>
<keyword evidence="7" id="KW-0998">Cell outer membrane</keyword>
<keyword evidence="3" id="KW-1134">Transmembrane beta strand</keyword>
<dbReference type="PANTHER" id="PTHR30069:SF29">
    <property type="entry name" value="HEMOGLOBIN AND HEMOGLOBIN-HAPTOGLOBIN-BINDING PROTEIN 1-RELATED"/>
    <property type="match status" value="1"/>
</dbReference>
<name>A0A956NBX4_UNCEI</name>
<dbReference type="EMBL" id="JAGQHS010000049">
    <property type="protein sequence ID" value="MCA9756332.1"/>
    <property type="molecule type" value="Genomic_DNA"/>
</dbReference>
<dbReference type="Gene3D" id="2.40.170.20">
    <property type="entry name" value="TonB-dependent receptor, beta-barrel domain"/>
    <property type="match status" value="1"/>
</dbReference>
<comment type="caution">
    <text evidence="9">The sequence shown here is derived from an EMBL/GenBank/DDBJ whole genome shotgun (WGS) entry which is preliminary data.</text>
</comment>
<dbReference type="SUPFAM" id="SSF56935">
    <property type="entry name" value="Porins"/>
    <property type="match status" value="1"/>
</dbReference>
<dbReference type="AlphaFoldDB" id="A0A956NBX4"/>
<dbReference type="GO" id="GO:0009279">
    <property type="term" value="C:cell outer membrane"/>
    <property type="evidence" value="ECO:0007669"/>
    <property type="project" value="UniProtKB-SubCell"/>
</dbReference>
<dbReference type="PANTHER" id="PTHR30069">
    <property type="entry name" value="TONB-DEPENDENT OUTER MEMBRANE RECEPTOR"/>
    <property type="match status" value="1"/>
</dbReference>
<evidence type="ECO:0000256" key="2">
    <source>
        <dbReference type="ARBA" id="ARBA00022448"/>
    </source>
</evidence>
<evidence type="ECO:0000256" key="7">
    <source>
        <dbReference type="ARBA" id="ARBA00023237"/>
    </source>
</evidence>
<evidence type="ECO:0000256" key="5">
    <source>
        <dbReference type="ARBA" id="ARBA00022729"/>
    </source>
</evidence>
<dbReference type="Proteomes" id="UP000739538">
    <property type="component" value="Unassembled WGS sequence"/>
</dbReference>
<gene>
    <name evidence="9" type="ORF">KDA27_11070</name>
</gene>
<keyword evidence="5" id="KW-0732">Signal</keyword>
<proteinExistence type="predicted"/>
<keyword evidence="4" id="KW-0812">Transmembrane</keyword>
<evidence type="ECO:0000256" key="4">
    <source>
        <dbReference type="ARBA" id="ARBA00022692"/>
    </source>
</evidence>
<dbReference type="GO" id="GO:0015344">
    <property type="term" value="F:siderophore uptake transmembrane transporter activity"/>
    <property type="evidence" value="ECO:0007669"/>
    <property type="project" value="TreeGrafter"/>
</dbReference>
<reference evidence="9" key="1">
    <citation type="submission" date="2020-04" db="EMBL/GenBank/DDBJ databases">
        <authorList>
            <person name="Zhang T."/>
        </authorList>
    </citation>
    <scope>NUCLEOTIDE SEQUENCE</scope>
    <source>
        <strain evidence="9">HKST-UBA02</strain>
    </source>
</reference>
<evidence type="ECO:0000313" key="9">
    <source>
        <dbReference type="EMBL" id="MCA9756332.1"/>
    </source>
</evidence>
<evidence type="ECO:0000256" key="1">
    <source>
        <dbReference type="ARBA" id="ARBA00004571"/>
    </source>
</evidence>
<comment type="subcellular location">
    <subcellularLocation>
        <location evidence="1">Cell outer membrane</location>
        <topology evidence="1">Multi-pass membrane protein</topology>
    </subcellularLocation>
</comment>
<feature type="region of interest" description="Disordered" evidence="8">
    <location>
        <begin position="553"/>
        <end position="576"/>
    </location>
</feature>
<dbReference type="GO" id="GO:0044718">
    <property type="term" value="P:siderophore transmembrane transport"/>
    <property type="evidence" value="ECO:0007669"/>
    <property type="project" value="TreeGrafter"/>
</dbReference>
<evidence type="ECO:0000256" key="8">
    <source>
        <dbReference type="SAM" id="MobiDB-lite"/>
    </source>
</evidence>
<evidence type="ECO:0000256" key="3">
    <source>
        <dbReference type="ARBA" id="ARBA00022452"/>
    </source>
</evidence>
<keyword evidence="2" id="KW-0813">Transport</keyword>
<organism evidence="9 10">
    <name type="scientific">Eiseniibacteriota bacterium</name>
    <dbReference type="NCBI Taxonomy" id="2212470"/>
    <lineage>
        <taxon>Bacteria</taxon>
        <taxon>Candidatus Eiseniibacteriota</taxon>
    </lineage>
</organism>
<keyword evidence="9" id="KW-0675">Receptor</keyword>
<feature type="compositionally biased region" description="Polar residues" evidence="8">
    <location>
        <begin position="553"/>
        <end position="572"/>
    </location>
</feature>
<evidence type="ECO:0000256" key="6">
    <source>
        <dbReference type="ARBA" id="ARBA00023136"/>
    </source>
</evidence>
<reference evidence="9" key="2">
    <citation type="journal article" date="2021" name="Microbiome">
        <title>Successional dynamics and alternative stable states in a saline activated sludge microbial community over 9 years.</title>
        <authorList>
            <person name="Wang Y."/>
            <person name="Ye J."/>
            <person name="Ju F."/>
            <person name="Liu L."/>
            <person name="Boyd J.A."/>
            <person name="Deng Y."/>
            <person name="Parks D.H."/>
            <person name="Jiang X."/>
            <person name="Yin X."/>
            <person name="Woodcroft B.J."/>
            <person name="Tyson G.W."/>
            <person name="Hugenholtz P."/>
            <person name="Polz M.F."/>
            <person name="Zhang T."/>
        </authorList>
    </citation>
    <scope>NUCLEOTIDE SEQUENCE</scope>
    <source>
        <strain evidence="9">HKST-UBA02</strain>
    </source>
</reference>
<dbReference type="InterPro" id="IPR036942">
    <property type="entry name" value="Beta-barrel_TonB_sf"/>
</dbReference>
<keyword evidence="6" id="KW-0472">Membrane</keyword>
<protein>
    <submittedName>
        <fullName evidence="9">TonB-dependent receptor</fullName>
    </submittedName>
</protein>
<sequence>MSLFRSRPSPLPSTVHLQPRLVAFVLVALALALPQASLARESDGVLRLTWTHEEAVRSGTSAIVQTAIPPEQLTFVITGAGRERVVAIGAGMPARVEGVEPGKTRLELRHGMGVLAVWEAVVRTEVVTPIEVDLASGEIRISAVAPEPFGNWEFWDAETIRSMPGPGTAELRDFDTRALYSEDPVLPGLAWGRFDRLRPRSVDLDQSILEAQRPLGSSAATRSGARGLRLVTRPLPGRHVFIGGSVGNGGRYLGHTVLSDRYTTKNGSALDLSGQVQVSSLNVAGPLEALNATLEHDDQTALEVNLRGSFDTPRERYRLDFYAYGAERNYYLNEFHDAIDHAPKEDRGSLSTSFAYDRPMKSRDISLELGFAREFTETGDGDAFDEFSAYVRSANLPETTADGLFWYGDDPGTPIDEGKLYDYYQRSLVQGFRLRTELAQDLLGHRGLRAGAEIQWNKWRTFEHLRPSRVVANGGEAGYAGLTRNFGYTFDGDSQSDDPGHAPRSPRTVSLFASQKLELGTSALEAGLRFESFSPGQNPLLDLSDPIGVDRSTGNSSALDPTDLTAQPTHDQVSPRLGLYTPFGESGHLWIDGGRRQVLPPYEAVYYDPELLERLAGQGDQIPGIFGSSVIHGNPNLSPGDEWNGQIGLYHEPMSSIRLRLSGYATNTKDTWVIHSFDRGLDQVAFYDNAGERREVGLHVGLGLGTDLRIQYDLSRTETDVIEPYPLYEQLTSEGLPIGNVAVPQTRLRSTQWIDDGVDRGFFPSIFDRTHRLAVHWSHEIGGFGRGIDKRSARIGVGFRLASGAPYTPTFVRKEGDLEISTDVDATTDPSRFTGEINSERMPETWQIDFVYAQPFTILSRSVDLRLDIRNLTDHQNPQYVYPATGEADNDGWLDSPAGQLEIEQSGDSYRSTYEKAIESPLNYTEGITARIAMSVAVF</sequence>